<dbReference type="GO" id="GO:0005743">
    <property type="term" value="C:mitochondrial inner membrane"/>
    <property type="evidence" value="ECO:0007669"/>
    <property type="project" value="UniProtKB-SubCell"/>
</dbReference>
<dbReference type="GO" id="GO:0022900">
    <property type="term" value="P:electron transport chain"/>
    <property type="evidence" value="ECO:0007669"/>
    <property type="project" value="InterPro"/>
</dbReference>
<keyword evidence="2 9" id="KW-0813">Transport</keyword>
<dbReference type="EMBL" id="KV453854">
    <property type="protein sequence ID" value="ODV85043.1"/>
    <property type="molecule type" value="Genomic_DNA"/>
</dbReference>
<keyword evidence="8 9" id="KW-0472">Membrane</keyword>
<evidence type="ECO:0000256" key="4">
    <source>
        <dbReference type="ARBA" id="ARBA00022792"/>
    </source>
</evidence>
<evidence type="ECO:0000256" key="8">
    <source>
        <dbReference type="ARBA" id="ARBA00023136"/>
    </source>
</evidence>
<keyword evidence="5 9" id="KW-0809">Transit peptide</keyword>
<evidence type="ECO:0000256" key="7">
    <source>
        <dbReference type="ARBA" id="ARBA00023128"/>
    </source>
</evidence>
<dbReference type="Gene3D" id="3.30.160.190">
    <property type="entry name" value="atu1810 like domain"/>
    <property type="match status" value="1"/>
</dbReference>
<dbReference type="InterPro" id="IPR006885">
    <property type="entry name" value="NADH_UbQ_FeS_4_mit-like"/>
</dbReference>
<dbReference type="OrthoDB" id="3089at2759"/>
<dbReference type="PANTHER" id="PTHR12219:SF8">
    <property type="entry name" value="NADH DEHYDROGENASE [UBIQUINONE] IRON-SULFUR PROTEIN 4, MITOCHONDRIAL"/>
    <property type="match status" value="1"/>
</dbReference>
<sequence length="176" mass="20007">MSLLKLVKTKVGVIPIQRSIHSSYPLLNSSSSKPIVQEGDSLPVNQILAESTNQKELISGAPAELSTPDTRLVRIYKEAKAATQSSARNSKFWKVDWDVLPKQNRWENDLMGYQSSSDYMQGTIMQFESKESAVAFAKGQGWDYYIQEPKTRKFKQKDYSSNFYHSVGPLKHIRTK</sequence>
<evidence type="ECO:0000256" key="6">
    <source>
        <dbReference type="ARBA" id="ARBA00022982"/>
    </source>
</evidence>
<evidence type="ECO:0000313" key="11">
    <source>
        <dbReference type="Proteomes" id="UP000094801"/>
    </source>
</evidence>
<dbReference type="Proteomes" id="UP000094801">
    <property type="component" value="Unassembled WGS sequence"/>
</dbReference>
<evidence type="ECO:0000256" key="1">
    <source>
        <dbReference type="ARBA" id="ARBA00005882"/>
    </source>
</evidence>
<evidence type="ECO:0000313" key="10">
    <source>
        <dbReference type="EMBL" id="ODV85043.1"/>
    </source>
</evidence>
<keyword evidence="6 9" id="KW-0249">Electron transport</keyword>
<dbReference type="PANTHER" id="PTHR12219">
    <property type="entry name" value="NADH-UBIQUINONE OXIDOREDUCTASE"/>
    <property type="match status" value="1"/>
</dbReference>
<dbReference type="InterPro" id="IPR038532">
    <property type="entry name" value="NDUFS4-like_sf"/>
</dbReference>
<dbReference type="FunFam" id="3.30.160.190:FF:000001">
    <property type="entry name" value="NADH-ubiquinone oxidoreductase 21 kDa subunit mitochondrial"/>
    <property type="match status" value="1"/>
</dbReference>
<dbReference type="Pfam" id="PF04800">
    <property type="entry name" value="NDUS4"/>
    <property type="match status" value="1"/>
</dbReference>
<comment type="function">
    <text evidence="9">Accessory subunit of the mitochondrial membrane respiratory chain NADH dehydrogenase (Complex I), that is believed not to be involved in catalysis. Complex I functions in the transfer of electrons from NADH to the respiratory chain. The immediate electron acceptor for the enzyme is believed to be ubiquinone.</text>
</comment>
<accession>A0A1E4SZW3</accession>
<name>A0A1E4SZW3_9ASCO</name>
<keyword evidence="3 9" id="KW-0679">Respiratory chain</keyword>
<reference evidence="11" key="1">
    <citation type="submission" date="2016-04" db="EMBL/GenBank/DDBJ databases">
        <title>Comparative genomics of biotechnologically important yeasts.</title>
        <authorList>
            <consortium name="DOE Joint Genome Institute"/>
            <person name="Riley R."/>
            <person name="Haridas S."/>
            <person name="Wolfe K.H."/>
            <person name="Lopes M.R."/>
            <person name="Hittinger C.T."/>
            <person name="Goker M."/>
            <person name="Salamov A."/>
            <person name="Wisecaver J."/>
            <person name="Long T.M."/>
            <person name="Aerts A.L."/>
            <person name="Barry K."/>
            <person name="Choi C."/>
            <person name="Clum A."/>
            <person name="Coughlan A.Y."/>
            <person name="Deshpande S."/>
            <person name="Douglass A.P."/>
            <person name="Hanson S.J."/>
            <person name="Klenk H.-P."/>
            <person name="Labutti K."/>
            <person name="Lapidus A."/>
            <person name="Lindquist E."/>
            <person name="Lipzen A."/>
            <person name="Meier-Kolthoff J.P."/>
            <person name="Ohm R.A."/>
            <person name="Otillar R.P."/>
            <person name="Pangilinan J."/>
            <person name="Peng Y."/>
            <person name="Rokas A."/>
            <person name="Rosa C.A."/>
            <person name="Scheuner C."/>
            <person name="Sibirny A.A."/>
            <person name="Slot J.C."/>
            <person name="Stielow J.B."/>
            <person name="Sun H."/>
            <person name="Kurtzman C.P."/>
            <person name="Blackwell M."/>
            <person name="Grigoriev I.V."/>
            <person name="Jeffries T.W."/>
        </authorList>
    </citation>
    <scope>NUCLEOTIDE SEQUENCE [LARGE SCALE GENOMIC DNA]</scope>
    <source>
        <strain evidence="11">NRRL YB-2248</strain>
    </source>
</reference>
<keyword evidence="11" id="KW-1185">Reference proteome</keyword>
<proteinExistence type="inferred from homology"/>
<dbReference type="AlphaFoldDB" id="A0A1E4SZW3"/>
<evidence type="ECO:0000256" key="5">
    <source>
        <dbReference type="ARBA" id="ARBA00022946"/>
    </source>
</evidence>
<organism evidence="10 11">
    <name type="scientific">[Candida] arabinofermentans NRRL YB-2248</name>
    <dbReference type="NCBI Taxonomy" id="983967"/>
    <lineage>
        <taxon>Eukaryota</taxon>
        <taxon>Fungi</taxon>
        <taxon>Dikarya</taxon>
        <taxon>Ascomycota</taxon>
        <taxon>Saccharomycotina</taxon>
        <taxon>Pichiomycetes</taxon>
        <taxon>Pichiales</taxon>
        <taxon>Pichiaceae</taxon>
        <taxon>Ogataea</taxon>
        <taxon>Ogataea/Candida clade</taxon>
    </lineage>
</organism>
<keyword evidence="4 9" id="KW-0999">Mitochondrion inner membrane</keyword>
<protein>
    <recommendedName>
        <fullName evidence="9">NADH dehydrogenase [ubiquinone] iron-sulfur protein 4, mitochondrial</fullName>
    </recommendedName>
</protein>
<comment type="similarity">
    <text evidence="1 9">Belongs to the complex I NDUFS4 subunit family.</text>
</comment>
<comment type="subcellular location">
    <subcellularLocation>
        <location evidence="9">Mitochondrion inner membrane</location>
        <topology evidence="9">Peripheral membrane protein</topology>
        <orientation evidence="9">Matrix side</orientation>
    </subcellularLocation>
</comment>
<evidence type="ECO:0000256" key="2">
    <source>
        <dbReference type="ARBA" id="ARBA00022448"/>
    </source>
</evidence>
<gene>
    <name evidence="10" type="ORF">CANARDRAFT_28763</name>
</gene>
<dbReference type="STRING" id="983967.A0A1E4SZW3"/>
<evidence type="ECO:0000256" key="3">
    <source>
        <dbReference type="ARBA" id="ARBA00022660"/>
    </source>
</evidence>
<evidence type="ECO:0000256" key="9">
    <source>
        <dbReference type="RuleBase" id="RU367010"/>
    </source>
</evidence>
<keyword evidence="7 9" id="KW-0496">Mitochondrion</keyword>